<evidence type="ECO:0000313" key="2">
    <source>
        <dbReference type="EMBL" id="QGZ33172.1"/>
    </source>
</evidence>
<dbReference type="EMBL" id="CP046908">
    <property type="protein sequence ID" value="QGZ33172.1"/>
    <property type="molecule type" value="Genomic_DNA"/>
</dbReference>
<reference evidence="2 3" key="1">
    <citation type="submission" date="2019-12" db="EMBL/GenBank/DDBJ databases">
        <title>The genome of Stappia indica PHM037.</title>
        <authorList>
            <person name="Kacar D."/>
            <person name="Galan B."/>
            <person name="Canedo L."/>
            <person name="Rodriguez P."/>
            <person name="de la Calle F."/>
            <person name="Garcia J.L."/>
        </authorList>
    </citation>
    <scope>NUCLEOTIDE SEQUENCE [LARGE SCALE GENOMIC DNA]</scope>
    <source>
        <strain evidence="2 3">PHM037</strain>
    </source>
</reference>
<proteinExistence type="predicted"/>
<protein>
    <submittedName>
        <fullName evidence="2">DUF4325 domain-containing protein</fullName>
    </submittedName>
</protein>
<dbReference type="RefSeq" id="WP_158192197.1">
    <property type="nucleotide sequence ID" value="NZ_CP046908.1"/>
</dbReference>
<dbReference type="InterPro" id="IPR036890">
    <property type="entry name" value="HATPase_C_sf"/>
</dbReference>
<accession>A0A857C3I8</accession>
<gene>
    <name evidence="2" type="ORF">GH266_00820</name>
</gene>
<dbReference type="Proteomes" id="UP000435648">
    <property type="component" value="Chromosome"/>
</dbReference>
<feature type="domain" description="DUF4325" evidence="1">
    <location>
        <begin position="341"/>
        <end position="398"/>
    </location>
</feature>
<dbReference type="InterPro" id="IPR025474">
    <property type="entry name" value="DUF4325"/>
</dbReference>
<dbReference type="SUPFAM" id="SSF55874">
    <property type="entry name" value="ATPase domain of HSP90 chaperone/DNA topoisomerase II/histidine kinase"/>
    <property type="match status" value="1"/>
</dbReference>
<dbReference type="Pfam" id="PF14213">
    <property type="entry name" value="DUF4325"/>
    <property type="match status" value="1"/>
</dbReference>
<dbReference type="KEGG" id="siw:GH266_00820"/>
<name>A0A857C3I8_9HYPH</name>
<evidence type="ECO:0000313" key="3">
    <source>
        <dbReference type="Proteomes" id="UP000435648"/>
    </source>
</evidence>
<dbReference type="Gene3D" id="3.30.565.10">
    <property type="entry name" value="Histidine kinase-like ATPase, C-terminal domain"/>
    <property type="match status" value="1"/>
</dbReference>
<evidence type="ECO:0000259" key="1">
    <source>
        <dbReference type="Pfam" id="PF14213"/>
    </source>
</evidence>
<organism evidence="2 3">
    <name type="scientific">Stappia indica</name>
    <dbReference type="NCBI Taxonomy" id="538381"/>
    <lineage>
        <taxon>Bacteria</taxon>
        <taxon>Pseudomonadati</taxon>
        <taxon>Pseudomonadota</taxon>
        <taxon>Alphaproteobacteria</taxon>
        <taxon>Hyphomicrobiales</taxon>
        <taxon>Stappiaceae</taxon>
        <taxon>Stappia</taxon>
    </lineage>
</organism>
<sequence length="415" mass="46572">MKVPTSIRWENNTINLKGTLASRSVFHFSSALHQTIIARGYKDISLNFTEAYPVRESFMIPAIALIRHYRRDGIDFSIVRPENAAARNIFHNANWAYLINETENEASTFEDDHHLPASRFLNSDELTESIDRIMSMILKTVPLKRRQIAALEWSVNEITDNVLNHANSPTGGVIQASTIKSENREIIEFVVADAGIGIKRSLGEKDDRKALERAIKEGVTRNPATNQGNGLYGAFRVATLSHGKFELISGKAILSAEGTGRVKTVSGTRLYPGTAVICRVECGDEKLIENALMFKEKIHEPGFDYLERQHELGDREAYIFSMSRECKYFGSREAGIGARLHIENLIRSENDKEILVDFTDITIISSSFADEVFGRLFVLLGPLTFMSRIKFQNVDSSIRAVIDRAIAKRMIQSAS</sequence>
<dbReference type="AlphaFoldDB" id="A0A857C3I8"/>
<dbReference type="OrthoDB" id="3194831at2"/>